<proteinExistence type="predicted"/>
<accession>A0AAW9PS39</accession>
<organism evidence="1 2">
    <name type="scientific">Tumidithrix elongata BACA0141</name>
    <dbReference type="NCBI Taxonomy" id="2716417"/>
    <lineage>
        <taxon>Bacteria</taxon>
        <taxon>Bacillati</taxon>
        <taxon>Cyanobacteriota</taxon>
        <taxon>Cyanophyceae</taxon>
        <taxon>Pseudanabaenales</taxon>
        <taxon>Pseudanabaenaceae</taxon>
        <taxon>Tumidithrix</taxon>
        <taxon>Tumidithrix elongata</taxon>
    </lineage>
</organism>
<reference evidence="1" key="1">
    <citation type="submission" date="2024-01" db="EMBL/GenBank/DDBJ databases">
        <title>Bank of Algae and Cyanobacteria of the Azores (BACA) strain genomes.</title>
        <authorList>
            <person name="Luz R."/>
            <person name="Cordeiro R."/>
            <person name="Fonseca A."/>
            <person name="Goncalves V."/>
        </authorList>
    </citation>
    <scope>NUCLEOTIDE SEQUENCE</scope>
    <source>
        <strain evidence="1">BACA0141</strain>
    </source>
</reference>
<protein>
    <submittedName>
        <fullName evidence="1">Uncharacterized protein</fullName>
    </submittedName>
</protein>
<name>A0AAW9PS39_9CYAN</name>
<gene>
    <name evidence="1" type="ORF">V2H45_10175</name>
</gene>
<dbReference type="AlphaFoldDB" id="A0AAW9PS39"/>
<evidence type="ECO:0000313" key="1">
    <source>
        <dbReference type="EMBL" id="MEE3717112.1"/>
    </source>
</evidence>
<dbReference type="RefSeq" id="WP_330483539.1">
    <property type="nucleotide sequence ID" value="NZ_JAZBJZ010000033.1"/>
</dbReference>
<dbReference type="Proteomes" id="UP001333818">
    <property type="component" value="Unassembled WGS sequence"/>
</dbReference>
<sequence length="47" mass="5187">MGFITVSNGGVQALMEAFYGKKGNISMSTSLRKAQLSMIRRPIKRLV</sequence>
<evidence type="ECO:0000313" key="2">
    <source>
        <dbReference type="Proteomes" id="UP001333818"/>
    </source>
</evidence>
<comment type="caution">
    <text evidence="1">The sequence shown here is derived from an EMBL/GenBank/DDBJ whole genome shotgun (WGS) entry which is preliminary data.</text>
</comment>
<dbReference type="EMBL" id="JAZBJZ010000033">
    <property type="protein sequence ID" value="MEE3717112.1"/>
    <property type="molecule type" value="Genomic_DNA"/>
</dbReference>
<keyword evidence="2" id="KW-1185">Reference proteome</keyword>